<keyword evidence="1" id="KW-0732">Signal</keyword>
<dbReference type="InterPro" id="IPR008258">
    <property type="entry name" value="Transglycosylase_SLT_dom_1"/>
</dbReference>
<feature type="signal peptide" evidence="1">
    <location>
        <begin position="1"/>
        <end position="17"/>
    </location>
</feature>
<sequence length="249" mass="26747">MVLPASLLLTLFSSCGAGVPGDTLMSITGVESSGNPFVIANVTDGVSYYLASEEEAIAKARLLSKQGKNFSAGLMQVNSKNFQDYSLSPETAFNYCKNIKAGSEILKECYARTSTTADPASRLKASLSCYYSGNFTRGLVAKGGEKKSYVELVVSHADDSNNVPSVSILKNDPDLNQAKKAPGMASKEQFFITDTHASEPVQEHMDNDDVVNNFITENRKSEGDDSTKDTAKTAAAGSWDIFKDYGGKE</sequence>
<keyword evidence="3" id="KW-0614">Plasmid</keyword>
<dbReference type="Pfam" id="PF01464">
    <property type="entry name" value="SLT"/>
    <property type="match status" value="1"/>
</dbReference>
<geneLocation type="plasmid" evidence="3">
    <name>pHNLDL3-2</name>
</geneLocation>
<reference evidence="3" key="1">
    <citation type="submission" date="2019-08" db="EMBL/GenBank/DDBJ databases">
        <authorList>
            <person name="Lv L."/>
            <person name="Gao X."/>
            <person name="Liu J.-H."/>
        </authorList>
    </citation>
    <scope>NUCLEOTIDE SEQUENCE</scope>
    <source>
        <strain evidence="3">LDL3-2</strain>
        <plasmid evidence="3">pHNLDL3-2</plasmid>
    </source>
</reference>
<evidence type="ECO:0000259" key="2">
    <source>
        <dbReference type="Pfam" id="PF01464"/>
    </source>
</evidence>
<accession>A0A6G8FC18</accession>
<dbReference type="GO" id="GO:0016787">
    <property type="term" value="F:hydrolase activity"/>
    <property type="evidence" value="ECO:0007669"/>
    <property type="project" value="UniProtKB-KW"/>
</dbReference>
<proteinExistence type="predicted"/>
<evidence type="ECO:0000313" key="3">
    <source>
        <dbReference type="EMBL" id="QIM13756.1"/>
    </source>
</evidence>
<organism evidence="3">
    <name type="scientific">Klebsiella pneumoniae</name>
    <dbReference type="NCBI Taxonomy" id="573"/>
    <lineage>
        <taxon>Bacteria</taxon>
        <taxon>Pseudomonadati</taxon>
        <taxon>Pseudomonadota</taxon>
        <taxon>Gammaproteobacteria</taxon>
        <taxon>Enterobacterales</taxon>
        <taxon>Enterobacteriaceae</taxon>
        <taxon>Klebsiella/Raoultella group</taxon>
        <taxon>Klebsiella</taxon>
        <taxon>Klebsiella pneumoniae complex</taxon>
    </lineage>
</organism>
<evidence type="ECO:0000256" key="1">
    <source>
        <dbReference type="SAM" id="SignalP"/>
    </source>
</evidence>
<feature type="chain" id="PRO_5026324650" evidence="1">
    <location>
        <begin position="18"/>
        <end position="249"/>
    </location>
</feature>
<protein>
    <submittedName>
        <fullName evidence="3">Peptidoglycan hydrolase VirB1, involved in T-DNA transfer</fullName>
    </submittedName>
</protein>
<keyword evidence="3" id="KW-0378">Hydrolase</keyword>
<dbReference type="EMBL" id="MN319465">
    <property type="protein sequence ID" value="QIM13756.1"/>
    <property type="molecule type" value="Genomic_DNA"/>
</dbReference>
<name>A0A6G8FC18_KLEPN</name>
<dbReference type="InterPro" id="IPR023346">
    <property type="entry name" value="Lysozyme-like_dom_sf"/>
</dbReference>
<dbReference type="AlphaFoldDB" id="A0A6G8FC18"/>
<dbReference type="SUPFAM" id="SSF53955">
    <property type="entry name" value="Lysozyme-like"/>
    <property type="match status" value="1"/>
</dbReference>
<dbReference type="CDD" id="cd16892">
    <property type="entry name" value="LT_VirB1-like"/>
    <property type="match status" value="1"/>
</dbReference>
<dbReference type="Gene3D" id="1.10.530.10">
    <property type="match status" value="1"/>
</dbReference>
<feature type="domain" description="Transglycosylase SLT" evidence="2">
    <location>
        <begin position="17"/>
        <end position="134"/>
    </location>
</feature>